<keyword evidence="4" id="KW-1185">Reference proteome</keyword>
<evidence type="ECO:0000313" key="4">
    <source>
        <dbReference type="Proteomes" id="UP001447188"/>
    </source>
</evidence>
<feature type="region of interest" description="Disordered" evidence="1">
    <location>
        <begin position="403"/>
        <end position="438"/>
    </location>
</feature>
<evidence type="ECO:0000256" key="1">
    <source>
        <dbReference type="SAM" id="MobiDB-lite"/>
    </source>
</evidence>
<proteinExistence type="predicted"/>
<dbReference type="Pfam" id="PF13391">
    <property type="entry name" value="HNH_2"/>
    <property type="match status" value="1"/>
</dbReference>
<comment type="caution">
    <text evidence="3">The sequence shown here is derived from an EMBL/GenBank/DDBJ whole genome shotgun (WGS) entry which is preliminary data.</text>
</comment>
<evidence type="ECO:0000259" key="2">
    <source>
        <dbReference type="Pfam" id="PF13391"/>
    </source>
</evidence>
<dbReference type="Proteomes" id="UP001447188">
    <property type="component" value="Unassembled WGS sequence"/>
</dbReference>
<evidence type="ECO:0000313" key="3">
    <source>
        <dbReference type="EMBL" id="KAL0630444.1"/>
    </source>
</evidence>
<reference evidence="3 4" key="1">
    <citation type="submission" date="2024-02" db="EMBL/GenBank/DDBJ databases">
        <title>Discinaceae phylogenomics.</title>
        <authorList>
            <person name="Dirks A.C."/>
            <person name="James T.Y."/>
        </authorList>
    </citation>
    <scope>NUCLEOTIDE SEQUENCE [LARGE SCALE GENOMIC DNA]</scope>
    <source>
        <strain evidence="3 4">ACD0624</strain>
    </source>
</reference>
<gene>
    <name evidence="3" type="ORF">Q9L58_010709</name>
</gene>
<organism evidence="3 4">
    <name type="scientific">Discina gigas</name>
    <dbReference type="NCBI Taxonomy" id="1032678"/>
    <lineage>
        <taxon>Eukaryota</taxon>
        <taxon>Fungi</taxon>
        <taxon>Dikarya</taxon>
        <taxon>Ascomycota</taxon>
        <taxon>Pezizomycotina</taxon>
        <taxon>Pezizomycetes</taxon>
        <taxon>Pezizales</taxon>
        <taxon>Discinaceae</taxon>
        <taxon>Discina</taxon>
    </lineage>
</organism>
<accession>A0ABR3G3D2</accession>
<dbReference type="EMBL" id="JBBBZM010000646">
    <property type="protein sequence ID" value="KAL0630444.1"/>
    <property type="molecule type" value="Genomic_DNA"/>
</dbReference>
<feature type="region of interest" description="Disordered" evidence="1">
    <location>
        <begin position="157"/>
        <end position="209"/>
    </location>
</feature>
<protein>
    <recommendedName>
        <fullName evidence="2">HNH nuclease domain-containing protein</fullName>
    </recommendedName>
</protein>
<feature type="domain" description="HNH nuclease" evidence="2">
    <location>
        <begin position="226"/>
        <end position="312"/>
    </location>
</feature>
<dbReference type="InterPro" id="IPR003615">
    <property type="entry name" value="HNH_nuc"/>
</dbReference>
<feature type="non-terminal residue" evidence="3">
    <location>
        <position position="438"/>
    </location>
</feature>
<sequence>MSDINPTLTPIVALTTPPLPLDLDIGALDIGAKDPAAPSTDPNVPNPALAEYFMLRSLSSHRSELHVINDSRVTASDILTGLLKGGDNRRKPADCQTHLRLLIAILQNRDLPELHKFLSVTLIPAMSDGGREFSPKLKEICSTVYHAFKGFQAKGGAGSSIAPSDTNRSATSPSLADNPHRGGQRSSGRSSSGSTASSRPGRSQSGPKACRLRDNNICFVTLNSSRSYLDVAHVIPYSLSNRFPGGLIPSVPGFATVSTQNYIGFWAFLGMVLGEEEGNRFLERFGELDTLENMVLLYSVCHKCFGNGELSFIPILDCKEEQRYEPRSTRQYTVKCQVSEHCPRFHRLEPGASADTEFCVRSGLELNLMTEDPVTKPLPHPALLLLHATMSNIFKTVDRSIESQQSTECGSDTEAITPSSPSSQIGVPMVLSDESLPP</sequence>
<feature type="compositionally biased region" description="Polar residues" evidence="1">
    <location>
        <begin position="403"/>
        <end position="425"/>
    </location>
</feature>
<feature type="compositionally biased region" description="Polar residues" evidence="1">
    <location>
        <begin position="161"/>
        <end position="175"/>
    </location>
</feature>
<feature type="compositionally biased region" description="Low complexity" evidence="1">
    <location>
        <begin position="184"/>
        <end position="203"/>
    </location>
</feature>
<name>A0ABR3G3D2_9PEZI</name>